<evidence type="ECO:0000256" key="1">
    <source>
        <dbReference type="SAM" id="MobiDB-lite"/>
    </source>
</evidence>
<dbReference type="AlphaFoldDB" id="A0AA86SZB2"/>
<proteinExistence type="predicted"/>
<protein>
    <submittedName>
        <fullName evidence="2">Uncharacterized protein</fullName>
    </submittedName>
</protein>
<dbReference type="Gramene" id="rna-AYBTSS11_LOCUS23326">
    <property type="protein sequence ID" value="CAJ1971325.1"/>
    <property type="gene ID" value="gene-AYBTSS11_LOCUS23326"/>
</dbReference>
<dbReference type="Proteomes" id="UP001189624">
    <property type="component" value="Chromosome 8"/>
</dbReference>
<evidence type="ECO:0000313" key="3">
    <source>
        <dbReference type="Proteomes" id="UP001189624"/>
    </source>
</evidence>
<gene>
    <name evidence="2" type="ORF">AYBTSS11_LOCUS23326</name>
</gene>
<organism evidence="2 3">
    <name type="scientific">Sphenostylis stenocarpa</name>
    <dbReference type="NCBI Taxonomy" id="92480"/>
    <lineage>
        <taxon>Eukaryota</taxon>
        <taxon>Viridiplantae</taxon>
        <taxon>Streptophyta</taxon>
        <taxon>Embryophyta</taxon>
        <taxon>Tracheophyta</taxon>
        <taxon>Spermatophyta</taxon>
        <taxon>Magnoliopsida</taxon>
        <taxon>eudicotyledons</taxon>
        <taxon>Gunneridae</taxon>
        <taxon>Pentapetalae</taxon>
        <taxon>rosids</taxon>
        <taxon>fabids</taxon>
        <taxon>Fabales</taxon>
        <taxon>Fabaceae</taxon>
        <taxon>Papilionoideae</taxon>
        <taxon>50 kb inversion clade</taxon>
        <taxon>NPAAA clade</taxon>
        <taxon>indigoferoid/millettioid clade</taxon>
        <taxon>Phaseoleae</taxon>
        <taxon>Sphenostylis</taxon>
    </lineage>
</organism>
<feature type="region of interest" description="Disordered" evidence="1">
    <location>
        <begin position="1"/>
        <end position="27"/>
    </location>
</feature>
<name>A0AA86SZB2_9FABA</name>
<evidence type="ECO:0000313" key="2">
    <source>
        <dbReference type="EMBL" id="CAJ1971325.1"/>
    </source>
</evidence>
<keyword evidence="3" id="KW-1185">Reference proteome</keyword>
<feature type="compositionally biased region" description="Low complexity" evidence="1">
    <location>
        <begin position="1"/>
        <end position="15"/>
    </location>
</feature>
<reference evidence="2" key="1">
    <citation type="submission" date="2023-10" db="EMBL/GenBank/DDBJ databases">
        <authorList>
            <person name="Domelevo Entfellner J.-B."/>
        </authorList>
    </citation>
    <scope>NUCLEOTIDE SEQUENCE</scope>
</reference>
<accession>A0AA86SZB2</accession>
<dbReference type="EMBL" id="OY731405">
    <property type="protein sequence ID" value="CAJ1971325.1"/>
    <property type="molecule type" value="Genomic_DNA"/>
</dbReference>
<sequence length="231" mass="26157">MSNNSTLKNFNNNSSQQKRQKIPKRGPGIAELEKILREQKGIFTEISEEISDENQYNLANFSSTNSYRESSLSLPYCETIGMRNHLYSPSKKKMVSMIPPSNFRVLSAFSDCNRPHQSSINDSSSFNSIEECDRYAKWDRTLELGNNYNVAVHDQLPLLNLFPCVLSKGNVHPVKVIEDKINSYQCSESSEPSRVTFYNFLEVKDLEGVTDSTNPGLCETVKVGIDLNLKL</sequence>